<accession>A0ACB7SPY7</accession>
<evidence type="ECO:0000313" key="1">
    <source>
        <dbReference type="EMBL" id="KAH6937036.1"/>
    </source>
</evidence>
<organism evidence="1 2">
    <name type="scientific">Hyalomma asiaticum</name>
    <name type="common">Tick</name>
    <dbReference type="NCBI Taxonomy" id="266040"/>
    <lineage>
        <taxon>Eukaryota</taxon>
        <taxon>Metazoa</taxon>
        <taxon>Ecdysozoa</taxon>
        <taxon>Arthropoda</taxon>
        <taxon>Chelicerata</taxon>
        <taxon>Arachnida</taxon>
        <taxon>Acari</taxon>
        <taxon>Parasitiformes</taxon>
        <taxon>Ixodida</taxon>
        <taxon>Ixodoidea</taxon>
        <taxon>Ixodidae</taxon>
        <taxon>Hyalomminae</taxon>
        <taxon>Hyalomma</taxon>
    </lineage>
</organism>
<dbReference type="Proteomes" id="UP000821845">
    <property type="component" value="Chromosome 3"/>
</dbReference>
<reference evidence="1" key="1">
    <citation type="submission" date="2020-05" db="EMBL/GenBank/DDBJ databases">
        <title>Large-scale comparative analyses of tick genomes elucidate their genetic diversity and vector capacities.</title>
        <authorList>
            <person name="Jia N."/>
            <person name="Wang J."/>
            <person name="Shi W."/>
            <person name="Du L."/>
            <person name="Sun Y."/>
            <person name="Zhan W."/>
            <person name="Jiang J."/>
            <person name="Wang Q."/>
            <person name="Zhang B."/>
            <person name="Ji P."/>
            <person name="Sakyi L.B."/>
            <person name="Cui X."/>
            <person name="Yuan T."/>
            <person name="Jiang B."/>
            <person name="Yang W."/>
            <person name="Lam T.T.-Y."/>
            <person name="Chang Q."/>
            <person name="Ding S."/>
            <person name="Wang X."/>
            <person name="Zhu J."/>
            <person name="Ruan X."/>
            <person name="Zhao L."/>
            <person name="Wei J."/>
            <person name="Que T."/>
            <person name="Du C."/>
            <person name="Cheng J."/>
            <person name="Dai P."/>
            <person name="Han X."/>
            <person name="Huang E."/>
            <person name="Gao Y."/>
            <person name="Liu J."/>
            <person name="Shao H."/>
            <person name="Ye R."/>
            <person name="Li L."/>
            <person name="Wei W."/>
            <person name="Wang X."/>
            <person name="Wang C."/>
            <person name="Yang T."/>
            <person name="Huo Q."/>
            <person name="Li W."/>
            <person name="Guo W."/>
            <person name="Chen H."/>
            <person name="Zhou L."/>
            <person name="Ni X."/>
            <person name="Tian J."/>
            <person name="Zhou Y."/>
            <person name="Sheng Y."/>
            <person name="Liu T."/>
            <person name="Pan Y."/>
            <person name="Xia L."/>
            <person name="Li J."/>
            <person name="Zhao F."/>
            <person name="Cao W."/>
        </authorList>
    </citation>
    <scope>NUCLEOTIDE SEQUENCE</scope>
    <source>
        <strain evidence="1">Hyas-2018</strain>
    </source>
</reference>
<gene>
    <name evidence="1" type="ORF">HPB50_025304</name>
</gene>
<protein>
    <submittedName>
        <fullName evidence="1">Uncharacterized protein</fullName>
    </submittedName>
</protein>
<dbReference type="EMBL" id="CM023483">
    <property type="protein sequence ID" value="KAH6937036.1"/>
    <property type="molecule type" value="Genomic_DNA"/>
</dbReference>
<keyword evidence="2" id="KW-1185">Reference proteome</keyword>
<name>A0ACB7SPY7_HYAAI</name>
<proteinExistence type="predicted"/>
<comment type="caution">
    <text evidence="1">The sequence shown here is derived from an EMBL/GenBank/DDBJ whole genome shotgun (WGS) entry which is preliminary data.</text>
</comment>
<evidence type="ECO:0000313" key="2">
    <source>
        <dbReference type="Proteomes" id="UP000821845"/>
    </source>
</evidence>
<sequence length="88" mass="10132">MIAYLHFRLVLSTPRTNQVKLRLHWLLHGVSDEDVRVAFAAFGVEVSRERWRVLGMATRTVLLMLKRGLKVEDLPHQIRVDGDLALVT</sequence>